<dbReference type="PANTHER" id="PTHR30482:SF10">
    <property type="entry name" value="HIGH-AFFINITY BRANCHED-CHAIN AMINO ACID TRANSPORT PROTEIN BRAE"/>
    <property type="match status" value="1"/>
</dbReference>
<dbReference type="Pfam" id="PF02653">
    <property type="entry name" value="BPD_transp_2"/>
    <property type="match status" value="1"/>
</dbReference>
<feature type="transmembrane region" description="Helical" evidence="6">
    <location>
        <begin position="245"/>
        <end position="262"/>
    </location>
</feature>
<feature type="transmembrane region" description="Helical" evidence="6">
    <location>
        <begin position="58"/>
        <end position="80"/>
    </location>
</feature>
<evidence type="ECO:0000256" key="2">
    <source>
        <dbReference type="ARBA" id="ARBA00022475"/>
    </source>
</evidence>
<proteinExistence type="predicted"/>
<feature type="transmembrane region" description="Helical" evidence="6">
    <location>
        <begin position="208"/>
        <end position="233"/>
    </location>
</feature>
<dbReference type="GO" id="GO:0005886">
    <property type="term" value="C:plasma membrane"/>
    <property type="evidence" value="ECO:0007669"/>
    <property type="project" value="UniProtKB-SubCell"/>
</dbReference>
<evidence type="ECO:0000256" key="5">
    <source>
        <dbReference type="ARBA" id="ARBA00023136"/>
    </source>
</evidence>
<comment type="subcellular location">
    <subcellularLocation>
        <location evidence="1">Cell membrane</location>
        <topology evidence="1">Multi-pass membrane protein</topology>
    </subcellularLocation>
</comment>
<keyword evidence="4 6" id="KW-1133">Transmembrane helix</keyword>
<evidence type="ECO:0000256" key="4">
    <source>
        <dbReference type="ARBA" id="ARBA00022989"/>
    </source>
</evidence>
<dbReference type="InterPro" id="IPR043428">
    <property type="entry name" value="LivM-like"/>
</dbReference>
<dbReference type="EMBL" id="HF563609">
    <property type="protein sequence ID" value="CDI40373.1"/>
    <property type="molecule type" value="Genomic_DNA"/>
</dbReference>
<dbReference type="eggNOG" id="COG4177">
    <property type="taxonomic scope" value="Bacteria"/>
</dbReference>
<sequence length="287" mass="31048">MNYYLQILTVIMINSILAVSLNLITGYTGQLSLGHATFMGIGAYAATLFTLKLHLPFLISIVLGASVAAFFGFIIGVPTLRLKGDYLAIATLGFGEIMKNILLNLKITGGPMGLRGIPKVTNIYIAAVALFLVIFSLNRIMNSRVGKSFIAIREDELAAEAMGINTTQFKILAFIIGAFYAGLAGGLYAFLFRYINPKDFGFMKSIEILCMVVLGGMGNTYGAVLGACIITVLPELLRSISPVIAQYRMVFYGLLLIIMMIVKPEGIISAPSSNKKEYKNSLEKGGQ</sequence>
<dbReference type="RefSeq" id="WP_013777512.1">
    <property type="nucleotide sequence ID" value="NC_015519.1"/>
</dbReference>
<dbReference type="AlphaFoldDB" id="F4LU63"/>
<evidence type="ECO:0000256" key="6">
    <source>
        <dbReference type="SAM" id="Phobius"/>
    </source>
</evidence>
<feature type="transmembrane region" description="Helical" evidence="6">
    <location>
        <begin position="7"/>
        <end position="27"/>
    </location>
</feature>
<organism evidence="7 8">
    <name type="scientific">Tepidanaerobacter acetatoxydans (strain DSM 21804 / JCM 16047 / Re1)</name>
    <dbReference type="NCBI Taxonomy" id="1209989"/>
    <lineage>
        <taxon>Bacteria</taxon>
        <taxon>Bacillati</taxon>
        <taxon>Bacillota</taxon>
        <taxon>Clostridia</taxon>
        <taxon>Thermosediminibacterales</taxon>
        <taxon>Tepidanaerobacteraceae</taxon>
        <taxon>Tepidanaerobacter</taxon>
    </lineage>
</organism>
<dbReference type="STRING" id="1209989.TepRe1_0387"/>
<feature type="transmembrane region" description="Helical" evidence="6">
    <location>
        <begin position="86"/>
        <end position="103"/>
    </location>
</feature>
<dbReference type="GO" id="GO:0015658">
    <property type="term" value="F:branched-chain amino acid transmembrane transporter activity"/>
    <property type="evidence" value="ECO:0007669"/>
    <property type="project" value="InterPro"/>
</dbReference>
<protein>
    <submittedName>
        <fullName evidence="7">ABC-type transporter, integral membrane subunit</fullName>
    </submittedName>
</protein>
<keyword evidence="8" id="KW-1185">Reference proteome</keyword>
<evidence type="ECO:0000256" key="3">
    <source>
        <dbReference type="ARBA" id="ARBA00022692"/>
    </source>
</evidence>
<dbReference type="HOGENOM" id="CLU_031365_1_2_9"/>
<feature type="transmembrane region" description="Helical" evidence="6">
    <location>
        <begin position="171"/>
        <end position="196"/>
    </location>
</feature>
<dbReference type="Proteomes" id="UP000010802">
    <property type="component" value="Chromosome"/>
</dbReference>
<dbReference type="InterPro" id="IPR001851">
    <property type="entry name" value="ABC_transp_permease"/>
</dbReference>
<dbReference type="KEGG" id="tep:TepRe1_0387"/>
<name>F4LU63_TEPAE</name>
<feature type="transmembrane region" description="Helical" evidence="6">
    <location>
        <begin position="123"/>
        <end position="141"/>
    </location>
</feature>
<dbReference type="CDD" id="cd06581">
    <property type="entry name" value="TM_PBP1_LivM_like"/>
    <property type="match status" value="1"/>
</dbReference>
<evidence type="ECO:0000313" key="8">
    <source>
        <dbReference type="Proteomes" id="UP000010802"/>
    </source>
</evidence>
<evidence type="ECO:0000313" key="7">
    <source>
        <dbReference type="EMBL" id="CDI40373.1"/>
    </source>
</evidence>
<keyword evidence="5 6" id="KW-0472">Membrane</keyword>
<dbReference type="KEGG" id="tae:TepiRe1_0430"/>
<evidence type="ECO:0000256" key="1">
    <source>
        <dbReference type="ARBA" id="ARBA00004651"/>
    </source>
</evidence>
<accession>F4LU63</accession>
<dbReference type="PANTHER" id="PTHR30482">
    <property type="entry name" value="HIGH-AFFINITY BRANCHED-CHAIN AMINO ACID TRANSPORT SYSTEM PERMEASE"/>
    <property type="match status" value="1"/>
</dbReference>
<reference evidence="8" key="1">
    <citation type="journal article" date="2013" name="Genome Announc.">
        <title>First genome sequence of a syntrophic acetate-oxidizing bacterium, Tepidanaerobacter acetatoxydans strain Re1.</title>
        <authorList>
            <person name="Manzoor S."/>
            <person name="Bongcam-Rudloff E."/>
            <person name="Schnurer A."/>
            <person name="Muller B."/>
        </authorList>
    </citation>
    <scope>NUCLEOTIDE SEQUENCE [LARGE SCALE GENOMIC DNA]</scope>
    <source>
        <strain evidence="8">Re1</strain>
    </source>
</reference>
<keyword evidence="2" id="KW-1003">Cell membrane</keyword>
<keyword evidence="3 6" id="KW-0812">Transmembrane</keyword>
<gene>
    <name evidence="7" type="ordered locus">TEPIRE1_0430</name>
</gene>
<dbReference type="OrthoDB" id="9789927at2"/>